<evidence type="ECO:0000256" key="1">
    <source>
        <dbReference type="ARBA" id="ARBA00007125"/>
    </source>
</evidence>
<dbReference type="GO" id="GO:0016462">
    <property type="term" value="F:pyrophosphatase activity"/>
    <property type="evidence" value="ECO:0007669"/>
    <property type="project" value="TreeGrafter"/>
</dbReference>
<feature type="region of interest" description="Disordered" evidence="3">
    <location>
        <begin position="305"/>
        <end position="351"/>
    </location>
</feature>
<keyword evidence="2" id="KW-0378">Hydrolase</keyword>
<name>A0A367ETC9_9ACTN</name>
<dbReference type="Proteomes" id="UP000253507">
    <property type="component" value="Unassembled WGS sequence"/>
</dbReference>
<evidence type="ECO:0000313" key="5">
    <source>
        <dbReference type="EMBL" id="RCG20430.1"/>
    </source>
</evidence>
<dbReference type="InterPro" id="IPR050273">
    <property type="entry name" value="GppA/Ppx_hydrolase"/>
</dbReference>
<dbReference type="AlphaFoldDB" id="A0A367ETC9"/>
<dbReference type="PANTHER" id="PTHR30005">
    <property type="entry name" value="EXOPOLYPHOSPHATASE"/>
    <property type="match status" value="1"/>
</dbReference>
<dbReference type="Gene3D" id="3.30.420.150">
    <property type="entry name" value="Exopolyphosphatase. Domain 2"/>
    <property type="match status" value="1"/>
</dbReference>
<keyword evidence="6" id="KW-1185">Reference proteome</keyword>
<dbReference type="InterPro" id="IPR043129">
    <property type="entry name" value="ATPase_NBD"/>
</dbReference>
<dbReference type="Pfam" id="PF02541">
    <property type="entry name" value="Ppx-GppA"/>
    <property type="match status" value="1"/>
</dbReference>
<gene>
    <name evidence="5" type="ORF">DQ392_09670</name>
</gene>
<reference evidence="5 6" key="1">
    <citation type="submission" date="2018-06" db="EMBL/GenBank/DDBJ databases">
        <title>Streptomyces reniochalinae sp. nov. and Streptomyces diacarnus sp. nov. from marine sponges.</title>
        <authorList>
            <person name="Li L."/>
        </authorList>
    </citation>
    <scope>NUCLEOTIDE SEQUENCE [LARGE SCALE GENOMIC DNA]</scope>
    <source>
        <strain evidence="5 6">LHW50302</strain>
    </source>
</reference>
<accession>A0A367ETC9</accession>
<evidence type="ECO:0000313" key="6">
    <source>
        <dbReference type="Proteomes" id="UP000253507"/>
    </source>
</evidence>
<comment type="similarity">
    <text evidence="1">Belongs to the GppA/Ppx family.</text>
</comment>
<dbReference type="OrthoDB" id="9793035at2"/>
<evidence type="ECO:0000256" key="3">
    <source>
        <dbReference type="SAM" id="MobiDB-lite"/>
    </source>
</evidence>
<dbReference type="CDD" id="cd24056">
    <property type="entry name" value="ASKHA_NBD_MtPPX1-like"/>
    <property type="match status" value="1"/>
</dbReference>
<dbReference type="PANTHER" id="PTHR30005:SF0">
    <property type="entry name" value="RETROGRADE REGULATION PROTEIN 2"/>
    <property type="match status" value="1"/>
</dbReference>
<sequence>MRLGVLDVGSNTVRLEIADADGAAPLPLHTVKYPLRLADDVAEDGQLPGDAVARLVEAAAAARDEASRWGVRRLMAFATAIVRHAPNREQVLRTVRDEAGIDLKVMSGDREAELTFLAARRWMGWRAGSLVLIDIGGGSLEVAFGRTGLPDFAVSLPLGARHLTREHFGAADPPARGAVKALRRQVRHQLRDVAARIRWEEPHTAVATSRTFQQLARLCGAAPGRKGPFVRRTLDRGRLGRQIGTLAELPAAERARLPGVSPARAGQILAGAVTAHAAMGLLGLEQLLICPWALREGVLLEHLEGPGPLTAGEPEGGVPHERRADGPPAPASAVRGGHVGDDARAYQRAHP</sequence>
<comment type="caution">
    <text evidence="5">The sequence shown here is derived from an EMBL/GenBank/DDBJ whole genome shotgun (WGS) entry which is preliminary data.</text>
</comment>
<dbReference type="SUPFAM" id="SSF53067">
    <property type="entry name" value="Actin-like ATPase domain"/>
    <property type="match status" value="2"/>
</dbReference>
<dbReference type="EMBL" id="QOIM01000028">
    <property type="protein sequence ID" value="RCG20430.1"/>
    <property type="molecule type" value="Genomic_DNA"/>
</dbReference>
<dbReference type="Gene3D" id="3.30.420.40">
    <property type="match status" value="1"/>
</dbReference>
<dbReference type="InterPro" id="IPR003695">
    <property type="entry name" value="Ppx_GppA_N"/>
</dbReference>
<dbReference type="RefSeq" id="WP_114015306.1">
    <property type="nucleotide sequence ID" value="NZ_QOIM01000028.1"/>
</dbReference>
<feature type="domain" description="Ppx/GppA phosphatase N-terminal" evidence="4">
    <location>
        <begin position="20"/>
        <end position="303"/>
    </location>
</feature>
<organism evidence="5 6">
    <name type="scientific">Streptomyces reniochalinae</name>
    <dbReference type="NCBI Taxonomy" id="2250578"/>
    <lineage>
        <taxon>Bacteria</taxon>
        <taxon>Bacillati</taxon>
        <taxon>Actinomycetota</taxon>
        <taxon>Actinomycetes</taxon>
        <taxon>Kitasatosporales</taxon>
        <taxon>Streptomycetaceae</taxon>
        <taxon>Streptomyces</taxon>
    </lineage>
</organism>
<evidence type="ECO:0000256" key="2">
    <source>
        <dbReference type="ARBA" id="ARBA00022801"/>
    </source>
</evidence>
<evidence type="ECO:0000259" key="4">
    <source>
        <dbReference type="Pfam" id="PF02541"/>
    </source>
</evidence>
<protein>
    <submittedName>
        <fullName evidence="5">Ppx/GppA family phosphatase</fullName>
    </submittedName>
</protein>
<proteinExistence type="inferred from homology"/>
<dbReference type="FunFam" id="3.30.420.150:FF:000006">
    <property type="entry name" value="Ppx/GppA family phosphatase"/>
    <property type="match status" value="1"/>
</dbReference>